<sequence length="144" mass="15451">MDHKLIDQALNQLLSTKAVERTPEQIQGFAHLVCSAAGVTADAPPSTLSSLPELHAAVLLLANQLDVVSLNPNSTVTTEFRLSNRAVPKIAVYIHNPHGFDNGKTILSGYGNSPTEVLRSLRNNAYDLCKLGADAYDLSSLEAK</sequence>
<reference evidence="2" key="1">
    <citation type="submission" date="2019-04" db="EMBL/GenBank/DDBJ databases">
        <title>Complete genome sequence of Pseudomonas veronii strain PVy, a versatile degrader capable of using multiple contaminants as sole carbon sources.</title>
        <authorList>
            <person name="Lopez-Echartea E."/>
            <person name="Ridl J."/>
            <person name="Pajer P."/>
            <person name="Strejcek M."/>
            <person name="Suman J."/>
            <person name="Uhlik O."/>
        </authorList>
    </citation>
    <scope>NUCLEOTIDE SEQUENCE [LARGE SCALE GENOMIC DNA]</scope>
    <source>
        <strain evidence="2">Pvy</strain>
    </source>
</reference>
<dbReference type="RefSeq" id="WP_141122945.1">
    <property type="nucleotide sequence ID" value="NZ_CP039631.3"/>
</dbReference>
<dbReference type="EMBL" id="CP039631">
    <property type="protein sequence ID" value="QCG64290.1"/>
    <property type="molecule type" value="Genomic_DNA"/>
</dbReference>
<organism evidence="1 2">
    <name type="scientific">Pseudomonas veronii</name>
    <dbReference type="NCBI Taxonomy" id="76761"/>
    <lineage>
        <taxon>Bacteria</taxon>
        <taxon>Pseudomonadati</taxon>
        <taxon>Pseudomonadota</taxon>
        <taxon>Gammaproteobacteria</taxon>
        <taxon>Pseudomonadales</taxon>
        <taxon>Pseudomonadaceae</taxon>
        <taxon>Pseudomonas</taxon>
    </lineage>
</organism>
<dbReference type="AlphaFoldDB" id="A0A4P7Y213"/>
<protein>
    <submittedName>
        <fullName evidence="1">Uncharacterized protein</fullName>
    </submittedName>
</protein>
<evidence type="ECO:0000313" key="1">
    <source>
        <dbReference type="EMBL" id="QCG64290.1"/>
    </source>
</evidence>
<accession>A0A4P7Y213</accession>
<proteinExistence type="predicted"/>
<dbReference type="Proteomes" id="UP000298274">
    <property type="component" value="Chromosome"/>
</dbReference>
<name>A0A4P7Y213_PSEVE</name>
<gene>
    <name evidence="1" type="ORF">E4167_00245</name>
</gene>
<evidence type="ECO:0000313" key="2">
    <source>
        <dbReference type="Proteomes" id="UP000298274"/>
    </source>
</evidence>